<reference evidence="3" key="1">
    <citation type="submission" date="2017-02" db="EMBL/GenBank/DDBJ databases">
        <title>Comparative genomics and description of representatives of a novel lineage of planctomycetes thriving in anoxic sediments.</title>
        <authorList>
            <person name="Spring S."/>
            <person name="Bunk B."/>
            <person name="Sproer C."/>
        </authorList>
    </citation>
    <scope>NUCLEOTIDE SEQUENCE [LARGE SCALE GENOMIC DNA]</scope>
    <source>
        <strain evidence="3">ST-NAGAB-D1</strain>
    </source>
</reference>
<evidence type="ECO:0000313" key="3">
    <source>
        <dbReference type="Proteomes" id="UP000189674"/>
    </source>
</evidence>
<organism evidence="2 3">
    <name type="scientific">Anaerohalosphaera lusitana</name>
    <dbReference type="NCBI Taxonomy" id="1936003"/>
    <lineage>
        <taxon>Bacteria</taxon>
        <taxon>Pseudomonadati</taxon>
        <taxon>Planctomycetota</taxon>
        <taxon>Phycisphaerae</taxon>
        <taxon>Sedimentisphaerales</taxon>
        <taxon>Anaerohalosphaeraceae</taxon>
        <taxon>Anaerohalosphaera</taxon>
    </lineage>
</organism>
<gene>
    <name evidence="2" type="ORF">STSP2_01334</name>
</gene>
<keyword evidence="1" id="KW-0812">Transmembrane</keyword>
<dbReference type="AlphaFoldDB" id="A0A1U9NJU3"/>
<feature type="transmembrane region" description="Helical" evidence="1">
    <location>
        <begin position="329"/>
        <end position="347"/>
    </location>
</feature>
<dbReference type="KEGG" id="alus:STSP2_01334"/>
<protein>
    <recommendedName>
        <fullName evidence="4">Type IV pilus assembly protein PilM</fullName>
    </recommendedName>
</protein>
<dbReference type="STRING" id="1936003.STSP2_01334"/>
<dbReference type="EMBL" id="CP019791">
    <property type="protein sequence ID" value="AQT68179.1"/>
    <property type="molecule type" value="Genomic_DNA"/>
</dbReference>
<name>A0A1U9NJU3_9BACT</name>
<proteinExistence type="predicted"/>
<evidence type="ECO:0008006" key="4">
    <source>
        <dbReference type="Google" id="ProtNLM"/>
    </source>
</evidence>
<dbReference type="RefSeq" id="WP_146660944.1">
    <property type="nucleotide sequence ID" value="NZ_CP019791.1"/>
</dbReference>
<keyword evidence="1" id="KW-0472">Membrane</keyword>
<evidence type="ECO:0000313" key="2">
    <source>
        <dbReference type="EMBL" id="AQT68179.1"/>
    </source>
</evidence>
<evidence type="ECO:0000256" key="1">
    <source>
        <dbReference type="SAM" id="Phobius"/>
    </source>
</evidence>
<dbReference type="Proteomes" id="UP000189674">
    <property type="component" value="Chromosome"/>
</dbReference>
<keyword evidence="1" id="KW-1133">Transmembrane helix</keyword>
<sequence length="468" mass="50904">MTDTTKHFSADVTAAVSLDTDSMLRAVALRRTGSGFEVVGHHCTEKSKDPSILPEQIKGFVESCEKKGCKSAVGIDSSSVAFYGLDLPPVPDDKAEPIIKIQLESLLPVPISSVEMSPVLLPMGMHGRTAAAAVAGKSFLNQGSSLSDAVKAEKVYLDCQAIVKAWRQLCNPADEKALVLHLTTACAQVILTEKGRVLSAKTFDTVFTSDNPDGRPNPELLLHDIRSALDGSKFCDDAMPRMSLLCGDANSDESLIGYLRAAGLDIERAIPDPSKIESEELSATQICDYIVPIGVAMLSADGETPEPDLFGSLARSQEEVRSQKKSKSWVVAAVVLVLVTAAGLITARQLDEKALAMLGTNDSNELGEQRELREKIAEHRPEVLELLSLINERLPNGMMLDSFTFSRGKPVTLSSNAANWSQMRQFEDKLAEQPGVKNMTEQNPTQDEKTKKISFRLSFDYKNYTGEE</sequence>
<keyword evidence="3" id="KW-1185">Reference proteome</keyword>
<accession>A0A1U9NJU3</accession>